<gene>
    <name evidence="3" type="primary">Sasb_1</name>
    <name evidence="3" type="ORF">OREARF_R10816</name>
</gene>
<reference evidence="3 4" key="1">
    <citation type="submission" date="2019-09" db="EMBL/GenBank/DDBJ databases">
        <title>Bird 10,000 Genomes (B10K) Project - Family phase.</title>
        <authorList>
            <person name="Zhang G."/>
        </authorList>
    </citation>
    <scope>NUCLEOTIDE SEQUENCE [LARGE SCALE GENOMIC DNA]</scope>
    <source>
        <strain evidence="3">B10K-DU-029-42</strain>
        <tissue evidence="3">Muscle</tissue>
    </source>
</reference>
<keyword evidence="3" id="KW-0378">Hydrolase</keyword>
<dbReference type="Gene3D" id="3.40.50.1820">
    <property type="entry name" value="alpha/beta hydrolase"/>
    <property type="match status" value="1"/>
</dbReference>
<dbReference type="InterPro" id="IPR002018">
    <property type="entry name" value="CarbesteraseB"/>
</dbReference>
<evidence type="ECO:0000259" key="2">
    <source>
        <dbReference type="Pfam" id="PF00135"/>
    </source>
</evidence>
<feature type="domain" description="Carboxylesterase type B" evidence="2">
    <location>
        <begin position="6"/>
        <end position="160"/>
    </location>
</feature>
<dbReference type="AlphaFoldDB" id="A0A7K6K1Z8"/>
<dbReference type="EMBL" id="VZRR01005348">
    <property type="protein sequence ID" value="NWW05925.1"/>
    <property type="molecule type" value="Genomic_DNA"/>
</dbReference>
<feature type="non-terminal residue" evidence="3">
    <location>
        <position position="176"/>
    </location>
</feature>
<comment type="similarity">
    <text evidence="1">Belongs to the type-B carboxylesterase/lipase family.</text>
</comment>
<name>A0A7K6K1Z8_9PASE</name>
<sequence>FQGITSEVVDRVYKEYMGDAKSPAQVRDGLLDAMGDVVFVISAVEVARYHRDAGNPVYFYEFQHRPSSVEGVLPAFVKADHAAEVAFVFGKPFLAGGATKEENKLSRTVMRYWTNFAKNGNPNGEGLVHWPQYDLEERYLGIDLEQKAAEKLKEHKMEFWAQLMKQTQTERKHTDL</sequence>
<accession>A0A7K6K1Z8</accession>
<keyword evidence="4" id="KW-1185">Reference proteome</keyword>
<organism evidence="3 4">
    <name type="scientific">Oreocharis arfaki</name>
    <name type="common">tit berrypecker</name>
    <dbReference type="NCBI Taxonomy" id="979223"/>
    <lineage>
        <taxon>Eukaryota</taxon>
        <taxon>Metazoa</taxon>
        <taxon>Chordata</taxon>
        <taxon>Craniata</taxon>
        <taxon>Vertebrata</taxon>
        <taxon>Euteleostomi</taxon>
        <taxon>Archelosauria</taxon>
        <taxon>Archosauria</taxon>
        <taxon>Dinosauria</taxon>
        <taxon>Saurischia</taxon>
        <taxon>Theropoda</taxon>
        <taxon>Coelurosauria</taxon>
        <taxon>Aves</taxon>
        <taxon>Neognathae</taxon>
        <taxon>Neoaves</taxon>
        <taxon>Telluraves</taxon>
        <taxon>Australaves</taxon>
        <taxon>Passeriformes</taxon>
        <taxon>Passeroidea</taxon>
        <taxon>Paramythiidae</taxon>
        <taxon>Oreocharis</taxon>
    </lineage>
</organism>
<evidence type="ECO:0000313" key="3">
    <source>
        <dbReference type="EMBL" id="NWW05925.1"/>
    </source>
</evidence>
<evidence type="ECO:0000313" key="4">
    <source>
        <dbReference type="Proteomes" id="UP000542358"/>
    </source>
</evidence>
<proteinExistence type="inferred from homology"/>
<feature type="non-terminal residue" evidence="3">
    <location>
        <position position="1"/>
    </location>
</feature>
<dbReference type="PANTHER" id="PTHR43903">
    <property type="entry name" value="NEUROLIGIN"/>
    <property type="match status" value="1"/>
</dbReference>
<dbReference type="Pfam" id="PF00135">
    <property type="entry name" value="COesterase"/>
    <property type="match status" value="1"/>
</dbReference>
<dbReference type="SUPFAM" id="SSF53474">
    <property type="entry name" value="alpha/beta-Hydrolases"/>
    <property type="match status" value="1"/>
</dbReference>
<protein>
    <submittedName>
        <fullName evidence="3">SASB hydrolase</fullName>
    </submittedName>
</protein>
<dbReference type="Proteomes" id="UP000542358">
    <property type="component" value="Unassembled WGS sequence"/>
</dbReference>
<dbReference type="InterPro" id="IPR029058">
    <property type="entry name" value="AB_hydrolase_fold"/>
</dbReference>
<dbReference type="GO" id="GO:0016787">
    <property type="term" value="F:hydrolase activity"/>
    <property type="evidence" value="ECO:0007669"/>
    <property type="project" value="UniProtKB-KW"/>
</dbReference>
<evidence type="ECO:0000256" key="1">
    <source>
        <dbReference type="ARBA" id="ARBA00005964"/>
    </source>
</evidence>
<comment type="caution">
    <text evidence="3">The sequence shown here is derived from an EMBL/GenBank/DDBJ whole genome shotgun (WGS) entry which is preliminary data.</text>
</comment>
<dbReference type="InterPro" id="IPR051093">
    <property type="entry name" value="Neuroligin/BSAL"/>
</dbReference>